<keyword evidence="4" id="KW-0804">Transcription</keyword>
<dbReference type="InterPro" id="IPR005119">
    <property type="entry name" value="LysR_subst-bd"/>
</dbReference>
<dbReference type="Proteomes" id="UP000030147">
    <property type="component" value="Unassembled WGS sequence"/>
</dbReference>
<dbReference type="GO" id="GO:0003700">
    <property type="term" value="F:DNA-binding transcription factor activity"/>
    <property type="evidence" value="ECO:0007669"/>
    <property type="project" value="InterPro"/>
</dbReference>
<accession>A0A0A2TEH9</accession>
<dbReference type="InterPro" id="IPR000847">
    <property type="entry name" value="LysR_HTH_N"/>
</dbReference>
<gene>
    <name evidence="6" type="ORF">N782_09125</name>
</gene>
<protein>
    <recommendedName>
        <fullName evidence="5">HTH lysR-type domain-containing protein</fullName>
    </recommendedName>
</protein>
<dbReference type="SUPFAM" id="SSF53850">
    <property type="entry name" value="Periplasmic binding protein-like II"/>
    <property type="match status" value="1"/>
</dbReference>
<evidence type="ECO:0000256" key="4">
    <source>
        <dbReference type="ARBA" id="ARBA00023163"/>
    </source>
</evidence>
<comment type="caution">
    <text evidence="6">The sequence shown here is derived from an EMBL/GenBank/DDBJ whole genome shotgun (WGS) entry which is preliminary data.</text>
</comment>
<dbReference type="Pfam" id="PF03466">
    <property type="entry name" value="LysR_substrate"/>
    <property type="match status" value="1"/>
</dbReference>
<dbReference type="Gene3D" id="3.40.190.10">
    <property type="entry name" value="Periplasmic binding protein-like II"/>
    <property type="match status" value="2"/>
</dbReference>
<organism evidence="6 7">
    <name type="scientific">Pontibacillus yanchengensis Y32</name>
    <dbReference type="NCBI Taxonomy" id="1385514"/>
    <lineage>
        <taxon>Bacteria</taxon>
        <taxon>Bacillati</taxon>
        <taxon>Bacillota</taxon>
        <taxon>Bacilli</taxon>
        <taxon>Bacillales</taxon>
        <taxon>Bacillaceae</taxon>
        <taxon>Pontibacillus</taxon>
    </lineage>
</organism>
<dbReference type="eggNOG" id="COG0583">
    <property type="taxonomic scope" value="Bacteria"/>
</dbReference>
<dbReference type="Pfam" id="PF00126">
    <property type="entry name" value="HTH_1"/>
    <property type="match status" value="1"/>
</dbReference>
<dbReference type="PANTHER" id="PTHR30346">
    <property type="entry name" value="TRANSCRIPTIONAL DUAL REGULATOR HCAR-RELATED"/>
    <property type="match status" value="1"/>
</dbReference>
<dbReference type="PRINTS" id="PR00039">
    <property type="entry name" value="HTHLYSR"/>
</dbReference>
<evidence type="ECO:0000259" key="5">
    <source>
        <dbReference type="PROSITE" id="PS50931"/>
    </source>
</evidence>
<proteinExistence type="inferred from homology"/>
<evidence type="ECO:0000256" key="1">
    <source>
        <dbReference type="ARBA" id="ARBA00009437"/>
    </source>
</evidence>
<dbReference type="OrthoDB" id="9803735at2"/>
<dbReference type="AlphaFoldDB" id="A0A0A2TEH9"/>
<feature type="domain" description="HTH lysR-type" evidence="5">
    <location>
        <begin position="1"/>
        <end position="58"/>
    </location>
</feature>
<reference evidence="6 7" key="1">
    <citation type="journal article" date="2015" name="Stand. Genomic Sci.">
        <title>High quality draft genome sequence of the moderately halophilic bacterium Pontibacillus yanchengensis Y32(T) and comparison among Pontibacillus genomes.</title>
        <authorList>
            <person name="Huang J."/>
            <person name="Qiao Z.X."/>
            <person name="Tang J.W."/>
            <person name="Wang G."/>
        </authorList>
    </citation>
    <scope>NUCLEOTIDE SEQUENCE [LARGE SCALE GENOMIC DNA]</scope>
    <source>
        <strain evidence="6 7">Y32</strain>
    </source>
</reference>
<keyword evidence="2" id="KW-0805">Transcription regulation</keyword>
<dbReference type="SUPFAM" id="SSF46785">
    <property type="entry name" value="Winged helix' DNA-binding domain"/>
    <property type="match status" value="1"/>
</dbReference>
<dbReference type="GO" id="GO:0032993">
    <property type="term" value="C:protein-DNA complex"/>
    <property type="evidence" value="ECO:0007669"/>
    <property type="project" value="TreeGrafter"/>
</dbReference>
<dbReference type="InterPro" id="IPR036388">
    <property type="entry name" value="WH-like_DNA-bd_sf"/>
</dbReference>
<evidence type="ECO:0000313" key="7">
    <source>
        <dbReference type="Proteomes" id="UP000030147"/>
    </source>
</evidence>
<dbReference type="EMBL" id="AVBF01000004">
    <property type="protein sequence ID" value="KGP74247.1"/>
    <property type="molecule type" value="Genomic_DNA"/>
</dbReference>
<sequence length="279" mass="31956">MNLESLNYFIEVCKQNSLTKAAEALFISQTALSKQMKLLEEQLGFALFHRTHKGIELTEKGQKLYEDLEPHFTAIAHKVEQNNLDQQIRFGSIPSISTYLLPKYLDRLKKLSVEVTIVKDYSKDLLPLLQKQKIDAAILPDPPEVDGLYSRFLFHDEIYVAVSTSHPLAEKESITMEECFQYPQLLTPSSTLLYQQVFQLMKQADQSPPIKEMNYYEMLGYAYLGDGVAYIPGLLAENTSHIGVVFLKLQQAPLTRKMYLYATTKDIVETLYQAFLPSR</sequence>
<dbReference type="PROSITE" id="PS50931">
    <property type="entry name" value="HTH_LYSR"/>
    <property type="match status" value="1"/>
</dbReference>
<keyword evidence="3" id="KW-0238">DNA-binding</keyword>
<dbReference type="InterPro" id="IPR036390">
    <property type="entry name" value="WH_DNA-bd_sf"/>
</dbReference>
<dbReference type="Gene3D" id="1.10.10.10">
    <property type="entry name" value="Winged helix-like DNA-binding domain superfamily/Winged helix DNA-binding domain"/>
    <property type="match status" value="1"/>
</dbReference>
<evidence type="ECO:0000256" key="2">
    <source>
        <dbReference type="ARBA" id="ARBA00023015"/>
    </source>
</evidence>
<dbReference type="CDD" id="cd05466">
    <property type="entry name" value="PBP2_LTTR_substrate"/>
    <property type="match status" value="1"/>
</dbReference>
<dbReference type="PANTHER" id="PTHR30346:SF28">
    <property type="entry name" value="HTH-TYPE TRANSCRIPTIONAL REGULATOR CYNR"/>
    <property type="match status" value="1"/>
</dbReference>
<keyword evidence="7" id="KW-1185">Reference proteome</keyword>
<name>A0A0A2TEH9_9BACI</name>
<dbReference type="GO" id="GO:0003677">
    <property type="term" value="F:DNA binding"/>
    <property type="evidence" value="ECO:0007669"/>
    <property type="project" value="UniProtKB-KW"/>
</dbReference>
<dbReference type="FunFam" id="1.10.10.10:FF:000001">
    <property type="entry name" value="LysR family transcriptional regulator"/>
    <property type="match status" value="1"/>
</dbReference>
<evidence type="ECO:0000256" key="3">
    <source>
        <dbReference type="ARBA" id="ARBA00023125"/>
    </source>
</evidence>
<evidence type="ECO:0000313" key="6">
    <source>
        <dbReference type="EMBL" id="KGP74247.1"/>
    </source>
</evidence>
<dbReference type="RefSeq" id="WP_036815809.1">
    <property type="nucleotide sequence ID" value="NZ_AVBF01000004.1"/>
</dbReference>
<comment type="similarity">
    <text evidence="1">Belongs to the LysR transcriptional regulatory family.</text>
</comment>
<dbReference type="STRING" id="1385514.N782_09125"/>